<dbReference type="GO" id="GO:0008270">
    <property type="term" value="F:zinc ion binding"/>
    <property type="evidence" value="ECO:0007669"/>
    <property type="project" value="InterPro"/>
</dbReference>
<accession>A0A547PD40</accession>
<keyword evidence="13" id="KW-1185">Reference proteome</keyword>
<protein>
    <recommendedName>
        <fullName evidence="4">Galactose-1-phosphate uridylyltransferase</fullName>
        <ecNumber evidence="3">2.7.7.12</ecNumber>
    </recommendedName>
    <alternativeName>
        <fullName evidence="9">UDP-glucose--hexose-1-phosphate uridylyltransferase</fullName>
    </alternativeName>
</protein>
<evidence type="ECO:0000313" key="13">
    <source>
        <dbReference type="Proteomes" id="UP000316343"/>
    </source>
</evidence>
<evidence type="ECO:0000256" key="2">
    <source>
        <dbReference type="ARBA" id="ARBA00004947"/>
    </source>
</evidence>
<dbReference type="InterPro" id="IPR005849">
    <property type="entry name" value="GalP_Utransf_N"/>
</dbReference>
<evidence type="ECO:0000256" key="3">
    <source>
        <dbReference type="ARBA" id="ARBA00012384"/>
    </source>
</evidence>
<reference evidence="12 13" key="1">
    <citation type="submission" date="2019-06" db="EMBL/GenBank/DDBJ databases">
        <title>Erythrobacter insulae sp. nov., isolated from a tidal flat.</title>
        <authorList>
            <person name="Yoon J.-H."/>
        </authorList>
    </citation>
    <scope>NUCLEOTIDE SEQUENCE [LARGE SCALE GENOMIC DNA]</scope>
    <source>
        <strain evidence="12 13">JBTF-M21</strain>
    </source>
</reference>
<sequence length="359" mass="39365">MSAPIELPRSVGGVPTYRRDHRKADGRMLHLYGRTPHLLAVQSESADDIAQGGEIRHHPLRGEWNVYAAHRQNRTFKPSAADDPLAPTQAGGPATEIPFQDFELAIFENKFAAFHSDANSAATLPGIASQPARGACEVVVYAPEAKGSLLSIGTDRRQVLIAALIDRYQSLFKAGCNYVLPFENRGDEVGVTLHHPHGQIYGFDRVPLVQERAISAFVDGYDLAGEIATALPDYGIGEAGGVAAFVPRFARFPYEIWLAPRIRREGPWDCSDEELEGLAYWLGEVTRRYDALFQQPAATMMAFHSAPAGGSANYHFTVQFYPLLRAPGRMKYLASVEQHTGTFTVDVMPESAAAALREV</sequence>
<keyword evidence="6 12" id="KW-0548">Nucleotidyltransferase</keyword>
<organism evidence="12 13">
    <name type="scientific">Erythrobacter insulae</name>
    <dbReference type="NCBI Taxonomy" id="2584124"/>
    <lineage>
        <taxon>Bacteria</taxon>
        <taxon>Pseudomonadati</taxon>
        <taxon>Pseudomonadota</taxon>
        <taxon>Alphaproteobacteria</taxon>
        <taxon>Sphingomonadales</taxon>
        <taxon>Erythrobacteraceae</taxon>
        <taxon>Erythrobacter/Porphyrobacter group</taxon>
        <taxon>Erythrobacter</taxon>
    </lineage>
</organism>
<dbReference type="InterPro" id="IPR036265">
    <property type="entry name" value="HIT-like_sf"/>
</dbReference>
<comment type="catalytic activity">
    <reaction evidence="1">
        <text>alpha-D-galactose 1-phosphate + UDP-alpha-D-glucose = alpha-D-glucose 1-phosphate + UDP-alpha-D-galactose</text>
        <dbReference type="Rhea" id="RHEA:13989"/>
        <dbReference type="ChEBI" id="CHEBI:58336"/>
        <dbReference type="ChEBI" id="CHEBI:58601"/>
        <dbReference type="ChEBI" id="CHEBI:58885"/>
        <dbReference type="ChEBI" id="CHEBI:66914"/>
        <dbReference type="EC" id="2.7.7.12"/>
    </reaction>
</comment>
<evidence type="ECO:0000256" key="5">
    <source>
        <dbReference type="ARBA" id="ARBA00022679"/>
    </source>
</evidence>
<dbReference type="Proteomes" id="UP000316343">
    <property type="component" value="Unassembled WGS sequence"/>
</dbReference>
<feature type="domain" description="Galactose-1-phosphate uridyl transferase N-terminal" evidence="11">
    <location>
        <begin position="47"/>
        <end position="207"/>
    </location>
</feature>
<evidence type="ECO:0000256" key="8">
    <source>
        <dbReference type="ARBA" id="ARBA00023277"/>
    </source>
</evidence>
<comment type="pathway">
    <text evidence="2">Carbohydrate metabolism; galactose metabolism.</text>
</comment>
<proteinExistence type="predicted"/>
<evidence type="ECO:0000313" key="12">
    <source>
        <dbReference type="EMBL" id="TRD12066.1"/>
    </source>
</evidence>
<feature type="active site" description="Tele-UMP-histidine intermediate" evidence="10">
    <location>
        <position position="197"/>
    </location>
</feature>
<dbReference type="PROSITE" id="PS00117">
    <property type="entry name" value="GAL_P_UDP_TRANSF_I"/>
    <property type="match status" value="1"/>
</dbReference>
<keyword evidence="8" id="KW-0119">Carbohydrate metabolism</keyword>
<evidence type="ECO:0000256" key="9">
    <source>
        <dbReference type="ARBA" id="ARBA00030549"/>
    </source>
</evidence>
<dbReference type="GO" id="GO:0033499">
    <property type="term" value="P:galactose catabolic process via UDP-galactose, Leloir pathway"/>
    <property type="evidence" value="ECO:0007669"/>
    <property type="project" value="TreeGrafter"/>
</dbReference>
<dbReference type="PANTHER" id="PTHR11943">
    <property type="entry name" value="GALACTOSE-1-PHOSPHATE URIDYLYLTRANSFERASE"/>
    <property type="match status" value="1"/>
</dbReference>
<dbReference type="Gene3D" id="3.30.428.10">
    <property type="entry name" value="HIT-like"/>
    <property type="match status" value="2"/>
</dbReference>
<evidence type="ECO:0000256" key="4">
    <source>
        <dbReference type="ARBA" id="ARBA00016340"/>
    </source>
</evidence>
<dbReference type="SUPFAM" id="SSF54197">
    <property type="entry name" value="HIT-like"/>
    <property type="match status" value="2"/>
</dbReference>
<dbReference type="EMBL" id="VHJK01000001">
    <property type="protein sequence ID" value="TRD12066.1"/>
    <property type="molecule type" value="Genomic_DNA"/>
</dbReference>
<dbReference type="InterPro" id="IPR019779">
    <property type="entry name" value="GalP_UDPtransf1_His-AS"/>
</dbReference>
<dbReference type="RefSeq" id="WP_142788339.1">
    <property type="nucleotide sequence ID" value="NZ_VHJK01000001.1"/>
</dbReference>
<evidence type="ECO:0000259" key="11">
    <source>
        <dbReference type="Pfam" id="PF01087"/>
    </source>
</evidence>
<dbReference type="Pfam" id="PF01087">
    <property type="entry name" value="GalP_UDP_transf"/>
    <property type="match status" value="1"/>
</dbReference>
<dbReference type="EC" id="2.7.7.12" evidence="3"/>
<dbReference type="InterPro" id="IPR001937">
    <property type="entry name" value="GalP_UDPtransf1"/>
</dbReference>
<keyword evidence="5 12" id="KW-0808">Transferase</keyword>
<comment type="caution">
    <text evidence="12">The sequence shown here is derived from an EMBL/GenBank/DDBJ whole genome shotgun (WGS) entry which is preliminary data.</text>
</comment>
<name>A0A547PD40_9SPHN</name>
<dbReference type="PIRSF" id="PIRSF000808">
    <property type="entry name" value="GalT"/>
    <property type="match status" value="1"/>
</dbReference>
<dbReference type="GO" id="GO:0005737">
    <property type="term" value="C:cytoplasm"/>
    <property type="evidence" value="ECO:0007669"/>
    <property type="project" value="TreeGrafter"/>
</dbReference>
<gene>
    <name evidence="12" type="ORF">FGU71_09490</name>
</gene>
<evidence type="ECO:0000256" key="7">
    <source>
        <dbReference type="ARBA" id="ARBA00023144"/>
    </source>
</evidence>
<dbReference type="GO" id="GO:0008108">
    <property type="term" value="F:UDP-glucose:hexose-1-phosphate uridylyltransferase activity"/>
    <property type="evidence" value="ECO:0007669"/>
    <property type="project" value="UniProtKB-EC"/>
</dbReference>
<evidence type="ECO:0000256" key="1">
    <source>
        <dbReference type="ARBA" id="ARBA00001107"/>
    </source>
</evidence>
<dbReference type="OrthoDB" id="9769064at2"/>
<dbReference type="AlphaFoldDB" id="A0A547PD40"/>
<evidence type="ECO:0000256" key="6">
    <source>
        <dbReference type="ARBA" id="ARBA00022695"/>
    </source>
</evidence>
<evidence type="ECO:0000256" key="10">
    <source>
        <dbReference type="PIRSR" id="PIRSR000808-1"/>
    </source>
</evidence>
<keyword evidence="7" id="KW-0299">Galactose metabolism</keyword>
<dbReference type="PANTHER" id="PTHR11943:SF1">
    <property type="entry name" value="GALACTOSE-1-PHOSPHATE URIDYLYLTRANSFERASE"/>
    <property type="match status" value="1"/>
</dbReference>